<evidence type="ECO:0000259" key="5">
    <source>
        <dbReference type="Pfam" id="PF00149"/>
    </source>
</evidence>
<dbReference type="Pfam" id="PF00149">
    <property type="entry name" value="Metallophos"/>
    <property type="match status" value="1"/>
</dbReference>
<protein>
    <recommendedName>
        <fullName evidence="4">Nuclease SbcCD subunit D</fullName>
    </recommendedName>
</protein>
<dbReference type="NCBIfam" id="TIGR00619">
    <property type="entry name" value="sbcd"/>
    <property type="match status" value="1"/>
</dbReference>
<comment type="function">
    <text evidence="4">SbcCD cleaves DNA hairpin structures. These structures can inhibit DNA replication and are intermediates in certain DNA recombination reactions. The complex acts as a 3'-&gt;5' double strand exonuclease that can open hairpins. It also has a 5' single-strand endonuclease activity.</text>
</comment>
<dbReference type="InterPro" id="IPR050535">
    <property type="entry name" value="DNA_Repair-Maintenance_Comp"/>
</dbReference>
<dbReference type="PANTHER" id="PTHR30337">
    <property type="entry name" value="COMPONENT OF ATP-DEPENDENT DSDNA EXONUCLEASE"/>
    <property type="match status" value="1"/>
</dbReference>
<keyword evidence="1 4" id="KW-0540">Nuclease</keyword>
<dbReference type="GO" id="GO:0008408">
    <property type="term" value="F:3'-5' exonuclease activity"/>
    <property type="evidence" value="ECO:0007669"/>
    <property type="project" value="InterPro"/>
</dbReference>
<dbReference type="AlphaFoldDB" id="A0A0G0NPA3"/>
<keyword evidence="3 4" id="KW-0269">Exonuclease</keyword>
<dbReference type="GO" id="GO:0004519">
    <property type="term" value="F:endonuclease activity"/>
    <property type="evidence" value="ECO:0007669"/>
    <property type="project" value="UniProtKB-KW"/>
</dbReference>
<comment type="subunit">
    <text evidence="4">Heterodimer of SbcC and SbcD.</text>
</comment>
<dbReference type="SUPFAM" id="SSF56300">
    <property type="entry name" value="Metallo-dependent phosphatases"/>
    <property type="match status" value="1"/>
</dbReference>
<dbReference type="InterPro" id="IPR004593">
    <property type="entry name" value="SbcD"/>
</dbReference>
<dbReference type="InterPro" id="IPR029052">
    <property type="entry name" value="Metallo-depent_PP-like"/>
</dbReference>
<dbReference type="GO" id="GO:0006260">
    <property type="term" value="P:DNA replication"/>
    <property type="evidence" value="ECO:0007669"/>
    <property type="project" value="UniProtKB-KW"/>
</dbReference>
<dbReference type="InterPro" id="IPR004843">
    <property type="entry name" value="Calcineurin-like_PHP"/>
</dbReference>
<proteinExistence type="inferred from homology"/>
<gene>
    <name evidence="4" type="primary">sbcD</name>
    <name evidence="6" type="ORF">US99_C0007G0004</name>
</gene>
<evidence type="ECO:0000313" key="6">
    <source>
        <dbReference type="EMBL" id="KKQ78936.1"/>
    </source>
</evidence>
<dbReference type="Proteomes" id="UP000034324">
    <property type="component" value="Unassembled WGS sequence"/>
</dbReference>
<evidence type="ECO:0000256" key="3">
    <source>
        <dbReference type="ARBA" id="ARBA00022839"/>
    </source>
</evidence>
<dbReference type="Gene3D" id="3.60.21.10">
    <property type="match status" value="1"/>
</dbReference>
<accession>A0A0G0NPA3</accession>
<keyword evidence="4" id="KW-0235">DNA replication</keyword>
<dbReference type="InterPro" id="IPR041796">
    <property type="entry name" value="Mre11_N"/>
</dbReference>
<sequence length="411" mass="46347">MKLLHFSDLHIGMENYGKLDPQTGLSTRLLDFFATFDFIVDKALEENVDAVLFAGDAYKTRDPNPTQQRGFGERIKKIAKKIPVILVVGNHDTPNAEGKANTLDIYSALEIDNVWVSRKPELLTIPTKSGDLQIITLPWLHKNDYKTVAEKLKNLYDKIKIDSPAVFLSHAEVEGASFGSEKGLAIQNDVTIPLSLLTDRRLHYVALGHIHKHQVLSKDPLVVYSGSPQRIDFGEEKEEKGFVLVTLSETKSLSRMRNSNKLRDPSATPQDDSTVFRTSFQFISTNARGFLTITIDLKANDSDPTKTVLDEIKKHEIKDKIVKVVINIPADLNESLDMGKIKKALDSSHVIAGISRNVERKERSASWRIDGQEEVERLTPIEALQKYFEAKQYDKTHQKELLKFASDLLNN</sequence>
<evidence type="ECO:0000313" key="7">
    <source>
        <dbReference type="Proteomes" id="UP000034324"/>
    </source>
</evidence>
<evidence type="ECO:0000256" key="1">
    <source>
        <dbReference type="ARBA" id="ARBA00022722"/>
    </source>
</evidence>
<keyword evidence="2 4" id="KW-0378">Hydrolase</keyword>
<dbReference type="EMBL" id="LBVC01000007">
    <property type="protein sequence ID" value="KKQ78936.1"/>
    <property type="molecule type" value="Genomic_DNA"/>
</dbReference>
<comment type="caution">
    <text evidence="6">The sequence shown here is derived from an EMBL/GenBank/DDBJ whole genome shotgun (WGS) entry which is preliminary data.</text>
</comment>
<comment type="similarity">
    <text evidence="4">Belongs to the SbcD family.</text>
</comment>
<reference evidence="6 7" key="1">
    <citation type="journal article" date="2015" name="Nature">
        <title>rRNA introns, odd ribosomes, and small enigmatic genomes across a large radiation of phyla.</title>
        <authorList>
            <person name="Brown C.T."/>
            <person name="Hug L.A."/>
            <person name="Thomas B.C."/>
            <person name="Sharon I."/>
            <person name="Castelle C.J."/>
            <person name="Singh A."/>
            <person name="Wilkins M.J."/>
            <person name="Williams K.H."/>
            <person name="Banfield J.F."/>
        </authorList>
    </citation>
    <scope>NUCLEOTIDE SEQUENCE [LARGE SCALE GENOMIC DNA]</scope>
</reference>
<keyword evidence="4" id="KW-0255">Endonuclease</keyword>
<feature type="domain" description="Calcineurin-like phosphoesterase" evidence="5">
    <location>
        <begin position="1"/>
        <end position="212"/>
    </location>
</feature>
<dbReference type="PANTHER" id="PTHR30337:SF0">
    <property type="entry name" value="NUCLEASE SBCCD SUBUNIT D"/>
    <property type="match status" value="1"/>
</dbReference>
<organism evidence="6 7">
    <name type="scientific">Candidatus Daviesbacteria bacterium GW2011_GWF2_38_6</name>
    <dbReference type="NCBI Taxonomy" id="1618432"/>
    <lineage>
        <taxon>Bacteria</taxon>
        <taxon>Candidatus Daviesiibacteriota</taxon>
    </lineage>
</organism>
<name>A0A0G0NPA3_9BACT</name>
<keyword evidence="4" id="KW-0233">DNA recombination</keyword>
<dbReference type="CDD" id="cd00840">
    <property type="entry name" value="MPP_Mre11_N"/>
    <property type="match status" value="1"/>
</dbReference>
<dbReference type="GO" id="GO:0006310">
    <property type="term" value="P:DNA recombination"/>
    <property type="evidence" value="ECO:0007669"/>
    <property type="project" value="UniProtKB-KW"/>
</dbReference>
<evidence type="ECO:0000256" key="4">
    <source>
        <dbReference type="RuleBase" id="RU363069"/>
    </source>
</evidence>
<evidence type="ECO:0000256" key="2">
    <source>
        <dbReference type="ARBA" id="ARBA00022801"/>
    </source>
</evidence>